<accession>A0A5A9GED8</accession>
<dbReference type="AlphaFoldDB" id="A0A5A9GED8"/>
<name>A0A5A9GED8_AZOLI</name>
<dbReference type="PANTHER" id="PTHR37029">
    <property type="entry name" value="SSR1768 PROTEIN"/>
    <property type="match status" value="1"/>
</dbReference>
<protein>
    <submittedName>
        <fullName evidence="1">DUF2283 domain-containing protein</fullName>
    </submittedName>
</protein>
<proteinExistence type="predicted"/>
<gene>
    <name evidence="1" type="ORF">FZ942_29330</name>
</gene>
<dbReference type="RefSeq" id="WP_149234592.1">
    <property type="nucleotide sequence ID" value="NZ_JALJXJ010000008.1"/>
</dbReference>
<comment type="caution">
    <text evidence="1">The sequence shown here is derived from an EMBL/GenBank/DDBJ whole genome shotgun (WGS) entry which is preliminary data.</text>
</comment>
<dbReference type="PANTHER" id="PTHR37029:SF1">
    <property type="entry name" value="SSR1768 PROTEIN"/>
    <property type="match status" value="1"/>
</dbReference>
<sequence length="68" mass="7500">MMKTSYDPGTDSLYIEVRPLPSKRTVEIEPDVMVDYGADGEPVGYDIQHASAKTDLIGRLILMPMAAE</sequence>
<dbReference type="OrthoDB" id="9799670at2"/>
<keyword evidence="2" id="KW-1185">Reference proteome</keyword>
<organism evidence="1 2">
    <name type="scientific">Azospirillum lipoferum</name>
    <dbReference type="NCBI Taxonomy" id="193"/>
    <lineage>
        <taxon>Bacteria</taxon>
        <taxon>Pseudomonadati</taxon>
        <taxon>Pseudomonadota</taxon>
        <taxon>Alphaproteobacteria</taxon>
        <taxon>Rhodospirillales</taxon>
        <taxon>Azospirillaceae</taxon>
        <taxon>Azospirillum</taxon>
    </lineage>
</organism>
<evidence type="ECO:0000313" key="2">
    <source>
        <dbReference type="Proteomes" id="UP000324927"/>
    </source>
</evidence>
<dbReference type="Proteomes" id="UP000324927">
    <property type="component" value="Unassembled WGS sequence"/>
</dbReference>
<reference evidence="1 2" key="1">
    <citation type="submission" date="2019-08" db="EMBL/GenBank/DDBJ databases">
        <authorList>
            <person name="Grouzdev D."/>
            <person name="Tikhonova E."/>
            <person name="Kravchenko I."/>
        </authorList>
    </citation>
    <scope>NUCLEOTIDE SEQUENCE [LARGE SCALE GENOMIC DNA]</scope>
    <source>
        <strain evidence="1 2">59b</strain>
    </source>
</reference>
<evidence type="ECO:0000313" key="1">
    <source>
        <dbReference type="EMBL" id="KAA0592002.1"/>
    </source>
</evidence>
<dbReference type="InterPro" id="IPR019270">
    <property type="entry name" value="DUF2283"/>
</dbReference>
<dbReference type="Pfam" id="PF10049">
    <property type="entry name" value="DUF2283"/>
    <property type="match status" value="1"/>
</dbReference>
<dbReference type="EMBL" id="VTTN01000018">
    <property type="protein sequence ID" value="KAA0592002.1"/>
    <property type="molecule type" value="Genomic_DNA"/>
</dbReference>